<dbReference type="AlphaFoldDB" id="A0A5R8QF72"/>
<sequence length="155" mass="17472">MKKIIIAVIVVILVAGGGFFAYNWYTVSQTLNELVFEQQHIASYLQDNQAYAPQPAPNWDSFNNAINSRDTASAAQILQDAFQQYVVPTDKAMYDAYTKLNQEYHTKTGNDTEDLVSVPICPMRYSYFENTDLLTGCFPINSGLVEQAQQRLAEL</sequence>
<comment type="caution">
    <text evidence="1">The sequence shown here is derived from an EMBL/GenBank/DDBJ whole genome shotgun (WGS) entry which is preliminary data.</text>
</comment>
<dbReference type="Proteomes" id="UP000306912">
    <property type="component" value="Unassembled WGS sequence"/>
</dbReference>
<reference evidence="1 2" key="1">
    <citation type="submission" date="2019-05" db="EMBL/GenBank/DDBJ databases">
        <title>Culicoidintestinum kansasii gen. nov., sp. nov. from the gastrointestinal tract of the biting midge, Culicoides sonorensis.</title>
        <authorList>
            <person name="Neupane S."/>
            <person name="Ghosh A."/>
            <person name="Gunther S."/>
            <person name="Martin K."/>
            <person name="Zurek L."/>
        </authorList>
    </citation>
    <scope>NUCLEOTIDE SEQUENCE [LARGE SCALE GENOMIC DNA]</scope>
    <source>
        <strain evidence="1 2">CS-1</strain>
    </source>
</reference>
<gene>
    <name evidence="1" type="ORF">FEZ08_03485</name>
</gene>
<evidence type="ECO:0000313" key="2">
    <source>
        <dbReference type="Proteomes" id="UP000306912"/>
    </source>
</evidence>
<dbReference type="InParanoid" id="A0A5R8QF72"/>
<accession>A0A5R8QF72</accession>
<proteinExistence type="predicted"/>
<dbReference type="EMBL" id="VBWP01000002">
    <property type="protein sequence ID" value="TLG76689.1"/>
    <property type="molecule type" value="Genomic_DNA"/>
</dbReference>
<name>A0A5R8QF72_9FIRM</name>
<organism evidence="1 2">
    <name type="scientific">Culicoidibacter larvae</name>
    <dbReference type="NCBI Taxonomy" id="2579976"/>
    <lineage>
        <taxon>Bacteria</taxon>
        <taxon>Bacillati</taxon>
        <taxon>Bacillota</taxon>
        <taxon>Culicoidibacteria</taxon>
        <taxon>Culicoidibacterales</taxon>
        <taxon>Culicoidibacteraceae</taxon>
        <taxon>Culicoidibacter</taxon>
    </lineage>
</organism>
<keyword evidence="2" id="KW-1185">Reference proteome</keyword>
<protein>
    <submittedName>
        <fullName evidence="1">Uncharacterized protein</fullName>
    </submittedName>
</protein>
<evidence type="ECO:0000313" key="1">
    <source>
        <dbReference type="EMBL" id="TLG76689.1"/>
    </source>
</evidence>
<dbReference type="RefSeq" id="WP_138190326.1">
    <property type="nucleotide sequence ID" value="NZ_VBWP01000002.1"/>
</dbReference>